<keyword evidence="4" id="KW-1185">Reference proteome</keyword>
<protein>
    <submittedName>
        <fullName evidence="3">Uncharacterized protein</fullName>
    </submittedName>
</protein>
<dbReference type="Proteomes" id="UP001063166">
    <property type="component" value="Unassembled WGS sequence"/>
</dbReference>
<keyword evidence="1" id="KW-1133">Transmembrane helix</keyword>
<evidence type="ECO:0000256" key="1">
    <source>
        <dbReference type="SAM" id="Phobius"/>
    </source>
</evidence>
<feature type="transmembrane region" description="Helical" evidence="1">
    <location>
        <begin position="249"/>
        <end position="269"/>
    </location>
</feature>
<name>A0A9P3PTA1_LYOSH</name>
<sequence>MHWALALLALATLVRSQWVFPFALPSDKTIADYTTGRVLTNLNFASGDSLEGAFLVAPVDLYLIIRCSNVSAGNEVAQYLDEEFHSDQGFIAKDGSWVQMPFYLNRDYSQKYPTNATFTGAKGIWVFFDPYLPFVNSTTGPLCWFELSPGVDGTRESSPTNRNCTLTGASDPAHHFVSTPFLLGPERKEGRRQIEWQIGNDGKLAYKWKNGTVSPNWLNGVQTTISFGNRPTATSAGVAAQPVAIKRGWLITAVLAPFMGGLAALLLMAV</sequence>
<feature type="signal peptide" evidence="2">
    <location>
        <begin position="1"/>
        <end position="16"/>
    </location>
</feature>
<reference evidence="3" key="1">
    <citation type="submission" date="2022-07" db="EMBL/GenBank/DDBJ databases">
        <title>The genome of Lyophyllum shimeji provides insight into the initial evolution of ectomycorrhizal fungal genome.</title>
        <authorList>
            <person name="Kobayashi Y."/>
            <person name="Shibata T."/>
            <person name="Hirakawa H."/>
            <person name="Shigenobu S."/>
            <person name="Nishiyama T."/>
            <person name="Yamada A."/>
            <person name="Hasebe M."/>
            <person name="Kawaguchi M."/>
        </authorList>
    </citation>
    <scope>NUCLEOTIDE SEQUENCE</scope>
    <source>
        <strain evidence="3">AT787</strain>
    </source>
</reference>
<keyword evidence="1" id="KW-0472">Membrane</keyword>
<organism evidence="3 4">
    <name type="scientific">Lyophyllum shimeji</name>
    <name type="common">Hon-shimeji</name>
    <name type="synonym">Tricholoma shimeji</name>
    <dbReference type="NCBI Taxonomy" id="47721"/>
    <lineage>
        <taxon>Eukaryota</taxon>
        <taxon>Fungi</taxon>
        <taxon>Dikarya</taxon>
        <taxon>Basidiomycota</taxon>
        <taxon>Agaricomycotina</taxon>
        <taxon>Agaricomycetes</taxon>
        <taxon>Agaricomycetidae</taxon>
        <taxon>Agaricales</taxon>
        <taxon>Tricholomatineae</taxon>
        <taxon>Lyophyllaceae</taxon>
        <taxon>Lyophyllum</taxon>
    </lineage>
</organism>
<feature type="chain" id="PRO_5040174401" evidence="2">
    <location>
        <begin position="17"/>
        <end position="270"/>
    </location>
</feature>
<dbReference type="OrthoDB" id="3720380at2759"/>
<comment type="caution">
    <text evidence="3">The sequence shown here is derived from an EMBL/GenBank/DDBJ whole genome shotgun (WGS) entry which is preliminary data.</text>
</comment>
<dbReference type="AlphaFoldDB" id="A0A9P3PTA1"/>
<keyword evidence="1" id="KW-0812">Transmembrane</keyword>
<keyword evidence="2" id="KW-0732">Signal</keyword>
<dbReference type="EMBL" id="BRPK01000010">
    <property type="protein sequence ID" value="GLB41638.1"/>
    <property type="molecule type" value="Genomic_DNA"/>
</dbReference>
<evidence type="ECO:0000256" key="2">
    <source>
        <dbReference type="SAM" id="SignalP"/>
    </source>
</evidence>
<gene>
    <name evidence="3" type="ORF">LshimejAT787_1002380</name>
</gene>
<accession>A0A9P3PTA1</accession>
<evidence type="ECO:0000313" key="3">
    <source>
        <dbReference type="EMBL" id="GLB41638.1"/>
    </source>
</evidence>
<proteinExistence type="predicted"/>
<evidence type="ECO:0000313" key="4">
    <source>
        <dbReference type="Proteomes" id="UP001063166"/>
    </source>
</evidence>